<proteinExistence type="predicted"/>
<feature type="region of interest" description="Disordered" evidence="1">
    <location>
        <begin position="105"/>
        <end position="138"/>
    </location>
</feature>
<feature type="region of interest" description="Disordered" evidence="1">
    <location>
        <begin position="161"/>
        <end position="242"/>
    </location>
</feature>
<feature type="compositionally biased region" description="Basic and acidic residues" evidence="1">
    <location>
        <begin position="189"/>
        <end position="242"/>
    </location>
</feature>
<feature type="region of interest" description="Disordered" evidence="1">
    <location>
        <begin position="434"/>
        <end position="468"/>
    </location>
</feature>
<keyword evidence="3" id="KW-1185">Reference proteome</keyword>
<feature type="region of interest" description="Disordered" evidence="1">
    <location>
        <begin position="517"/>
        <end position="562"/>
    </location>
</feature>
<dbReference type="EMBL" id="BRPK01000015">
    <property type="protein sequence ID" value="GLB44044.1"/>
    <property type="molecule type" value="Genomic_DNA"/>
</dbReference>
<evidence type="ECO:0000313" key="3">
    <source>
        <dbReference type="Proteomes" id="UP001063166"/>
    </source>
</evidence>
<dbReference type="AlphaFoldDB" id="A0A9P3PYQ6"/>
<reference evidence="2" key="1">
    <citation type="submission" date="2022-07" db="EMBL/GenBank/DDBJ databases">
        <title>The genome of Lyophyllum shimeji provides insight into the initial evolution of ectomycorrhizal fungal genome.</title>
        <authorList>
            <person name="Kobayashi Y."/>
            <person name="Shibata T."/>
            <person name="Hirakawa H."/>
            <person name="Shigenobu S."/>
            <person name="Nishiyama T."/>
            <person name="Yamada A."/>
            <person name="Hasebe M."/>
            <person name="Kawaguchi M."/>
        </authorList>
    </citation>
    <scope>NUCLEOTIDE SEQUENCE</scope>
    <source>
        <strain evidence="2">AT787</strain>
    </source>
</reference>
<feature type="compositionally biased region" description="Polar residues" evidence="1">
    <location>
        <begin position="105"/>
        <end position="114"/>
    </location>
</feature>
<organism evidence="2 3">
    <name type="scientific">Lyophyllum shimeji</name>
    <name type="common">Hon-shimeji</name>
    <name type="synonym">Tricholoma shimeji</name>
    <dbReference type="NCBI Taxonomy" id="47721"/>
    <lineage>
        <taxon>Eukaryota</taxon>
        <taxon>Fungi</taxon>
        <taxon>Dikarya</taxon>
        <taxon>Basidiomycota</taxon>
        <taxon>Agaricomycotina</taxon>
        <taxon>Agaricomycetes</taxon>
        <taxon>Agaricomycetidae</taxon>
        <taxon>Agaricales</taxon>
        <taxon>Tricholomatineae</taxon>
        <taxon>Lyophyllaceae</taxon>
        <taxon>Lyophyllum</taxon>
    </lineage>
</organism>
<feature type="compositionally biased region" description="Low complexity" evidence="1">
    <location>
        <begin position="115"/>
        <end position="127"/>
    </location>
</feature>
<protein>
    <submittedName>
        <fullName evidence="2">Uncharacterized protein</fullName>
    </submittedName>
</protein>
<evidence type="ECO:0000256" key="1">
    <source>
        <dbReference type="SAM" id="MobiDB-lite"/>
    </source>
</evidence>
<feature type="compositionally biased region" description="Basic and acidic residues" evidence="1">
    <location>
        <begin position="546"/>
        <end position="556"/>
    </location>
</feature>
<comment type="caution">
    <text evidence="2">The sequence shown here is derived from an EMBL/GenBank/DDBJ whole genome shotgun (WGS) entry which is preliminary data.</text>
</comment>
<accession>A0A9P3PYQ6</accession>
<feature type="compositionally biased region" description="Polar residues" evidence="1">
    <location>
        <begin position="172"/>
        <end position="185"/>
    </location>
</feature>
<feature type="compositionally biased region" description="Polar residues" evidence="1">
    <location>
        <begin position="444"/>
        <end position="468"/>
    </location>
</feature>
<dbReference type="Proteomes" id="UP001063166">
    <property type="component" value="Unassembled WGS sequence"/>
</dbReference>
<gene>
    <name evidence="2" type="ORF">LshimejAT787_1502280</name>
</gene>
<sequence length="683" mass="74369">MGPLLGPHHWFWNVWHPCQALPELLRRCQRDLAQFWSSLGYNWPRDVRERVEAATLNAVRAKLRISGSTDTDDALALYFELIVPTLAHTTSAKRAKLSICDDDLVSQSSRGSNRSGTPTSPCGTSSNSERDATVPFKSIVKRSERRELNKLAPVNVTYRGGDDVRSWLTPAESPTGSHRSHSSANRIRGPKEEDLSLNDADRRGQRDVVGKERRPQRSYEGHENFVHLGRDSGEGKERRERTVQWTEHHVVVRSRVNYRSDSDDEVEKAEVATKYPPLIPVPTNIDAMSMTPPSARAMATSWSSTSQLQLEVMATKSSLLDVMELGSFWAAQRKGIVEVWQLRNPSLSSQRVESILKLADRALSESHEGNQRAAGGTYNVGSVYQGFLRDFTQIYYDRRTVRRSQQGWETSQQVGGPSGGRRGIESANLSVVREAASGSPPLPQATTSTTRPLSEGQAATSGGQSQRISALKLHHGSVTSPSEVVVGIEGCRQGFKSPSAKATLRTPPVEMNDVANEVPLLQDSRAAGGSSSRPKMEETMECSMETNKRGPQDTAEHSAAVQSPAGHMGCVAPLGAHRGPGVWMASKSPGGAPSSACVVESLEESAHRERPRRAATFEPTRQVPANMVGRSRPPSARLGTEPAAAVGREALDHGVLACHGGRANFALKPKGRAAHRPSHGDGR</sequence>
<feature type="region of interest" description="Disordered" evidence="1">
    <location>
        <begin position="405"/>
        <end position="424"/>
    </location>
</feature>
<evidence type="ECO:0000313" key="2">
    <source>
        <dbReference type="EMBL" id="GLB44044.1"/>
    </source>
</evidence>
<name>A0A9P3PYQ6_LYOSH</name>
<feature type="compositionally biased region" description="Polar residues" evidence="1">
    <location>
        <begin position="405"/>
        <end position="415"/>
    </location>
</feature>